<proteinExistence type="inferred from homology"/>
<evidence type="ECO:0000256" key="7">
    <source>
        <dbReference type="ARBA" id="ARBA00022989"/>
    </source>
</evidence>
<dbReference type="NCBIfam" id="TIGR00727">
    <property type="entry name" value="ISP4_OPT"/>
    <property type="match status" value="1"/>
</dbReference>
<accession>A0AAE1CCY9</accession>
<feature type="transmembrane region" description="Helical" evidence="9">
    <location>
        <begin position="314"/>
        <end position="331"/>
    </location>
</feature>
<evidence type="ECO:0000256" key="1">
    <source>
        <dbReference type="ARBA" id="ARBA00004141"/>
    </source>
</evidence>
<evidence type="ECO:0000256" key="4">
    <source>
        <dbReference type="ARBA" id="ARBA00022692"/>
    </source>
</evidence>
<dbReference type="NCBIfam" id="TIGR00728">
    <property type="entry name" value="OPT_sfam"/>
    <property type="match status" value="1"/>
</dbReference>
<dbReference type="GO" id="GO:0035673">
    <property type="term" value="F:oligopeptide transmembrane transporter activity"/>
    <property type="evidence" value="ECO:0007669"/>
    <property type="project" value="InterPro"/>
</dbReference>
<evidence type="ECO:0000313" key="11">
    <source>
        <dbReference type="Proteomes" id="UP001270362"/>
    </source>
</evidence>
<feature type="transmembrane region" description="Helical" evidence="9">
    <location>
        <begin position="466"/>
        <end position="485"/>
    </location>
</feature>
<feature type="transmembrane region" description="Helical" evidence="9">
    <location>
        <begin position="758"/>
        <end position="773"/>
    </location>
</feature>
<sequence>MSALLEKSTSSEKGEVVILETVEDSVLDTIQTSEYGFTPDELEEIKDVAKTLTLEETRQKASLILRIHEHDPNFPHPIIDNLKAFLQNDDILNQPDTYDSLIQEVKRQLALITYNSPYASVRAVVSNHDDPNTPSSTIRAWVIGLFFVVVVATTNQIFSIRQPSITLGGHSAQVLSYPLGRAAERWLPNRSITVLGQRISLNPGPFSKKEHMLITIMASVGSLIPYTSYIVWTQYLSQYFNQPYAGSFSYQVLIGLATNMIGYGLAGMARRFLVWPSYCVWPTSLITVAINSAFHDEGNAPVRGPFGKVFTMSRLRLFMYAFGIMFFYFWFPNTIFQALSIFNWISWIAPDNVRLNGVVGFNNGVGLNPVPTFDWLNILHSGVDPLMIPLFSTVNKFAGSLLSMLLILLMWYRNVFNTAYLPINSNRLYDHVGKLYNVSRIVDADGLFVAGGYQRYSPAFLAAGNITNFLSFFAIYTATLTYALLYHVHEIKLGFLDLWRSLRTAEKDLVRHQDVHNRIMASYREVPEWWFFGILLFSIACGVTGVAAWPTYTSPAVVFYGIILCLVFVVPIGIIKAMTGIEVSLAVLAEFMGGSLFPGNALAMNYMKAYGFVTCSHAISFAHDLKLAHYVKIPPRQTFCAQIVATVVSTLICTALLNFQMNHIPGVCTTEAPFRFTCPNVNSFFTSAVIWGTIGPRKVFGTGGAYTLTLLGFPAGIAIVLACYYAKRRFNTVSWLRQIHPVVILSGGAIWAPYNISYIWPAVPVAWFSWVYLKRRWSAFWAKYAFVFAAALTTGVAISGLVIFVIFQSHGVKFDWWGNRVSYQGCEALGDPCRLLRLKKGDTFGPRTGE</sequence>
<dbReference type="Pfam" id="PF03169">
    <property type="entry name" value="OPT"/>
    <property type="match status" value="1"/>
</dbReference>
<evidence type="ECO:0000256" key="3">
    <source>
        <dbReference type="ARBA" id="ARBA00022448"/>
    </source>
</evidence>
<reference evidence="10" key="1">
    <citation type="journal article" date="2023" name="Mol. Phylogenet. Evol.">
        <title>Genome-scale phylogeny and comparative genomics of the fungal order Sordariales.</title>
        <authorList>
            <person name="Hensen N."/>
            <person name="Bonometti L."/>
            <person name="Westerberg I."/>
            <person name="Brannstrom I.O."/>
            <person name="Guillou S."/>
            <person name="Cros-Aarteil S."/>
            <person name="Calhoun S."/>
            <person name="Haridas S."/>
            <person name="Kuo A."/>
            <person name="Mondo S."/>
            <person name="Pangilinan J."/>
            <person name="Riley R."/>
            <person name="LaButti K."/>
            <person name="Andreopoulos B."/>
            <person name="Lipzen A."/>
            <person name="Chen C."/>
            <person name="Yan M."/>
            <person name="Daum C."/>
            <person name="Ng V."/>
            <person name="Clum A."/>
            <person name="Steindorff A."/>
            <person name="Ohm R.A."/>
            <person name="Martin F."/>
            <person name="Silar P."/>
            <person name="Natvig D.O."/>
            <person name="Lalanne C."/>
            <person name="Gautier V."/>
            <person name="Ament-Velasquez S.L."/>
            <person name="Kruys A."/>
            <person name="Hutchinson M.I."/>
            <person name="Powell A.J."/>
            <person name="Barry K."/>
            <person name="Miller A.N."/>
            <person name="Grigoriev I.V."/>
            <person name="Debuchy R."/>
            <person name="Gladieux P."/>
            <person name="Hiltunen Thoren M."/>
            <person name="Johannesson H."/>
        </authorList>
    </citation>
    <scope>NUCLEOTIDE SEQUENCE</scope>
    <source>
        <strain evidence="10">CBS 314.62</strain>
    </source>
</reference>
<comment type="subcellular location">
    <subcellularLocation>
        <location evidence="1">Membrane</location>
        <topology evidence="1">Multi-pass membrane protein</topology>
    </subcellularLocation>
</comment>
<feature type="transmembrane region" description="Helical" evidence="9">
    <location>
        <begin position="529"/>
        <end position="552"/>
    </location>
</feature>
<dbReference type="PANTHER" id="PTHR22601">
    <property type="entry name" value="ISP4 LIKE PROTEIN"/>
    <property type="match status" value="1"/>
</dbReference>
<comment type="similarity">
    <text evidence="2">Belongs to the oligopeptide OPT transporter family.</text>
</comment>
<organism evidence="10 11">
    <name type="scientific">Podospora appendiculata</name>
    <dbReference type="NCBI Taxonomy" id="314037"/>
    <lineage>
        <taxon>Eukaryota</taxon>
        <taxon>Fungi</taxon>
        <taxon>Dikarya</taxon>
        <taxon>Ascomycota</taxon>
        <taxon>Pezizomycotina</taxon>
        <taxon>Sordariomycetes</taxon>
        <taxon>Sordariomycetidae</taxon>
        <taxon>Sordariales</taxon>
        <taxon>Podosporaceae</taxon>
        <taxon>Podospora</taxon>
    </lineage>
</organism>
<dbReference type="GO" id="GO:0016020">
    <property type="term" value="C:membrane"/>
    <property type="evidence" value="ECO:0007669"/>
    <property type="project" value="UniProtKB-SubCell"/>
</dbReference>
<feature type="transmembrane region" description="Helical" evidence="9">
    <location>
        <begin position="212"/>
        <end position="232"/>
    </location>
</feature>
<dbReference type="EMBL" id="JAULSO010000002">
    <property type="protein sequence ID" value="KAK3688860.1"/>
    <property type="molecule type" value="Genomic_DNA"/>
</dbReference>
<feature type="transmembrane region" description="Helical" evidence="9">
    <location>
        <begin position="785"/>
        <end position="807"/>
    </location>
</feature>
<feature type="transmembrane region" description="Helical" evidence="9">
    <location>
        <begin position="735"/>
        <end position="752"/>
    </location>
</feature>
<evidence type="ECO:0000256" key="5">
    <source>
        <dbReference type="ARBA" id="ARBA00022856"/>
    </source>
</evidence>
<keyword evidence="6" id="KW-0653">Protein transport</keyword>
<keyword evidence="4 9" id="KW-0812">Transmembrane</keyword>
<gene>
    <name evidence="10" type="ORF">B0T22DRAFT_480095</name>
</gene>
<evidence type="ECO:0000256" key="2">
    <source>
        <dbReference type="ARBA" id="ARBA00008807"/>
    </source>
</evidence>
<feature type="transmembrane region" description="Helical" evidence="9">
    <location>
        <begin position="272"/>
        <end position="294"/>
    </location>
</feature>
<feature type="transmembrane region" description="Helical" evidence="9">
    <location>
        <begin position="394"/>
        <end position="412"/>
    </location>
</feature>
<reference evidence="10" key="2">
    <citation type="submission" date="2023-06" db="EMBL/GenBank/DDBJ databases">
        <authorList>
            <consortium name="Lawrence Berkeley National Laboratory"/>
            <person name="Haridas S."/>
            <person name="Hensen N."/>
            <person name="Bonometti L."/>
            <person name="Westerberg I."/>
            <person name="Brannstrom I.O."/>
            <person name="Guillou S."/>
            <person name="Cros-Aarteil S."/>
            <person name="Calhoun S."/>
            <person name="Kuo A."/>
            <person name="Mondo S."/>
            <person name="Pangilinan J."/>
            <person name="Riley R."/>
            <person name="Labutti K."/>
            <person name="Andreopoulos B."/>
            <person name="Lipzen A."/>
            <person name="Chen C."/>
            <person name="Yanf M."/>
            <person name="Daum C."/>
            <person name="Ng V."/>
            <person name="Clum A."/>
            <person name="Steindorff A."/>
            <person name="Ohm R."/>
            <person name="Martin F."/>
            <person name="Silar P."/>
            <person name="Natvig D."/>
            <person name="Lalanne C."/>
            <person name="Gautier V."/>
            <person name="Ament-Velasquez S.L."/>
            <person name="Kruys A."/>
            <person name="Hutchinson M.I."/>
            <person name="Powell A.J."/>
            <person name="Barry K."/>
            <person name="Miller A.N."/>
            <person name="Grigoriev I.V."/>
            <person name="Debuchy R."/>
            <person name="Gladieux P."/>
            <person name="Thoren M.H."/>
            <person name="Johannesson H."/>
        </authorList>
    </citation>
    <scope>NUCLEOTIDE SEQUENCE</scope>
    <source>
        <strain evidence="10">CBS 314.62</strain>
    </source>
</reference>
<dbReference type="InterPro" id="IPR004648">
    <property type="entry name" value="Oligpept_transpt"/>
</dbReference>
<feature type="transmembrane region" description="Helical" evidence="9">
    <location>
        <begin position="138"/>
        <end position="158"/>
    </location>
</feature>
<keyword evidence="11" id="KW-1185">Reference proteome</keyword>
<evidence type="ECO:0000256" key="8">
    <source>
        <dbReference type="ARBA" id="ARBA00023136"/>
    </source>
</evidence>
<keyword evidence="5" id="KW-0571">Peptide transport</keyword>
<evidence type="ECO:0000256" key="9">
    <source>
        <dbReference type="SAM" id="Phobius"/>
    </source>
</evidence>
<feature type="transmembrane region" description="Helical" evidence="9">
    <location>
        <begin position="244"/>
        <end position="265"/>
    </location>
</feature>
<evidence type="ECO:0000256" key="6">
    <source>
        <dbReference type="ARBA" id="ARBA00022927"/>
    </source>
</evidence>
<dbReference type="InterPro" id="IPR004813">
    <property type="entry name" value="OPT"/>
</dbReference>
<feature type="transmembrane region" description="Helical" evidence="9">
    <location>
        <begin position="639"/>
        <end position="657"/>
    </location>
</feature>
<evidence type="ECO:0000313" key="10">
    <source>
        <dbReference type="EMBL" id="KAK3688860.1"/>
    </source>
</evidence>
<name>A0AAE1CCY9_9PEZI</name>
<dbReference type="AlphaFoldDB" id="A0AAE1CCY9"/>
<feature type="transmembrane region" description="Helical" evidence="9">
    <location>
        <begin position="558"/>
        <end position="578"/>
    </location>
</feature>
<comment type="caution">
    <text evidence="10">The sequence shown here is derived from an EMBL/GenBank/DDBJ whole genome shotgun (WGS) entry which is preliminary data.</text>
</comment>
<protein>
    <submittedName>
        <fullName evidence="10">OPT oligopeptide transporter</fullName>
    </submittedName>
</protein>
<feature type="transmembrane region" description="Helical" evidence="9">
    <location>
        <begin position="705"/>
        <end position="726"/>
    </location>
</feature>
<keyword evidence="8 9" id="KW-0472">Membrane</keyword>
<dbReference type="Proteomes" id="UP001270362">
    <property type="component" value="Unassembled WGS sequence"/>
</dbReference>
<keyword evidence="7 9" id="KW-1133">Transmembrane helix</keyword>
<keyword evidence="3" id="KW-0813">Transport</keyword>
<dbReference type="GO" id="GO:0015031">
    <property type="term" value="P:protein transport"/>
    <property type="evidence" value="ECO:0007669"/>
    <property type="project" value="UniProtKB-KW"/>
</dbReference>